<dbReference type="EMBL" id="BMMU01000005">
    <property type="protein sequence ID" value="GGJ25509.1"/>
    <property type="molecule type" value="Genomic_DNA"/>
</dbReference>
<dbReference type="AlphaFoldDB" id="A0A917KSE1"/>
<organism evidence="2 3">
    <name type="scientific">Streptomyces lacrimifluminis</name>
    <dbReference type="NCBI Taxonomy" id="1500077"/>
    <lineage>
        <taxon>Bacteria</taxon>
        <taxon>Bacillati</taxon>
        <taxon>Actinomycetota</taxon>
        <taxon>Actinomycetes</taxon>
        <taxon>Kitasatosporales</taxon>
        <taxon>Streptomycetaceae</taxon>
        <taxon>Streptomyces</taxon>
    </lineage>
</organism>
<reference evidence="2" key="1">
    <citation type="journal article" date="2014" name="Int. J. Syst. Evol. Microbiol.">
        <title>Complete genome sequence of Corynebacterium casei LMG S-19264T (=DSM 44701T), isolated from a smear-ripened cheese.</title>
        <authorList>
            <consortium name="US DOE Joint Genome Institute (JGI-PGF)"/>
            <person name="Walter F."/>
            <person name="Albersmeier A."/>
            <person name="Kalinowski J."/>
            <person name="Ruckert C."/>
        </authorList>
    </citation>
    <scope>NUCLEOTIDE SEQUENCE</scope>
    <source>
        <strain evidence="2">CGMCC 4.7272</strain>
    </source>
</reference>
<proteinExistence type="predicted"/>
<evidence type="ECO:0000256" key="1">
    <source>
        <dbReference type="SAM" id="MobiDB-lite"/>
    </source>
</evidence>
<evidence type="ECO:0000313" key="2">
    <source>
        <dbReference type="EMBL" id="GGJ25509.1"/>
    </source>
</evidence>
<dbReference type="Proteomes" id="UP000625682">
    <property type="component" value="Unassembled WGS sequence"/>
</dbReference>
<comment type="caution">
    <text evidence="2">The sequence shown here is derived from an EMBL/GenBank/DDBJ whole genome shotgun (WGS) entry which is preliminary data.</text>
</comment>
<name>A0A917KSE1_9ACTN</name>
<protein>
    <submittedName>
        <fullName evidence="2">Uncharacterized protein</fullName>
    </submittedName>
</protein>
<sequence>MEDSSSGAAASEPSDPAGALPTAETGTSYLSWSAVAPGSTSHITPITPPSAVCARRTGMWEAARRGLPLVSEGVTFVSVWG</sequence>
<feature type="region of interest" description="Disordered" evidence="1">
    <location>
        <begin position="1"/>
        <end position="24"/>
    </location>
</feature>
<reference evidence="2" key="2">
    <citation type="submission" date="2020-09" db="EMBL/GenBank/DDBJ databases">
        <authorList>
            <person name="Sun Q."/>
            <person name="Zhou Y."/>
        </authorList>
    </citation>
    <scope>NUCLEOTIDE SEQUENCE</scope>
    <source>
        <strain evidence="2">CGMCC 4.7272</strain>
    </source>
</reference>
<gene>
    <name evidence="2" type="ORF">GCM10012282_22590</name>
</gene>
<keyword evidence="3" id="KW-1185">Reference proteome</keyword>
<accession>A0A917KSE1</accession>
<evidence type="ECO:0000313" key="3">
    <source>
        <dbReference type="Proteomes" id="UP000625682"/>
    </source>
</evidence>